<dbReference type="PANTHER" id="PTHR42756">
    <property type="entry name" value="TRANSCRIPTIONAL REGULATOR, MARR"/>
    <property type="match status" value="1"/>
</dbReference>
<sequence length="144" mass="16062">MNIPSNNLGALLGNVTRMMRRAFQATYQQTENCSLTLTQARALIGIARHQGLKQFELAEILEIKPITVARLIDVLCDAGLVERRQDAKDKRAFKLFLTDAAKPHLDEIDRAALIVYAQALKGFDETQAKAILCALTQMHKNLSL</sequence>
<dbReference type="SUPFAM" id="SSF46785">
    <property type="entry name" value="Winged helix' DNA-binding domain"/>
    <property type="match status" value="1"/>
</dbReference>
<reference evidence="5 6" key="1">
    <citation type="submission" date="2018-06" db="EMBL/GenBank/DDBJ databases">
        <authorList>
            <consortium name="Pathogen Informatics"/>
            <person name="Doyle S."/>
        </authorList>
    </citation>
    <scope>NUCLEOTIDE SEQUENCE [LARGE SCALE GENOMIC DNA]</scope>
    <source>
        <strain evidence="5 6">NCTC10736</strain>
    </source>
</reference>
<proteinExistence type="predicted"/>
<keyword evidence="3" id="KW-0804">Transcription</keyword>
<evidence type="ECO:0000259" key="4">
    <source>
        <dbReference type="PROSITE" id="PS50995"/>
    </source>
</evidence>
<evidence type="ECO:0000256" key="1">
    <source>
        <dbReference type="ARBA" id="ARBA00023015"/>
    </source>
</evidence>
<accession>A0A379ZVD0</accession>
<evidence type="ECO:0000313" key="5">
    <source>
        <dbReference type="EMBL" id="SUI69136.1"/>
    </source>
</evidence>
<organism evidence="5 6">
    <name type="scientific">Shewanella morhuae</name>
    <dbReference type="NCBI Taxonomy" id="365591"/>
    <lineage>
        <taxon>Bacteria</taxon>
        <taxon>Pseudomonadati</taxon>
        <taxon>Pseudomonadota</taxon>
        <taxon>Gammaproteobacteria</taxon>
        <taxon>Alteromonadales</taxon>
        <taxon>Shewanellaceae</taxon>
        <taxon>Shewanella</taxon>
    </lineage>
</organism>
<dbReference type="Proteomes" id="UP000255061">
    <property type="component" value="Unassembled WGS sequence"/>
</dbReference>
<evidence type="ECO:0000313" key="6">
    <source>
        <dbReference type="Proteomes" id="UP000255061"/>
    </source>
</evidence>
<dbReference type="EMBL" id="UGYV01000001">
    <property type="protein sequence ID" value="SUI69136.1"/>
    <property type="molecule type" value="Genomic_DNA"/>
</dbReference>
<dbReference type="PANTHER" id="PTHR42756:SF1">
    <property type="entry name" value="TRANSCRIPTIONAL REPRESSOR OF EMRAB OPERON"/>
    <property type="match status" value="1"/>
</dbReference>
<keyword evidence="1" id="KW-0805">Transcription regulation</keyword>
<feature type="domain" description="HTH marR-type" evidence="4">
    <location>
        <begin position="5"/>
        <end position="140"/>
    </location>
</feature>
<dbReference type="GO" id="GO:0003677">
    <property type="term" value="F:DNA binding"/>
    <property type="evidence" value="ECO:0007669"/>
    <property type="project" value="UniProtKB-KW"/>
</dbReference>
<dbReference type="AlphaFoldDB" id="A0A379ZVD0"/>
<keyword evidence="2" id="KW-0238">DNA-binding</keyword>
<dbReference type="RefSeq" id="WP_115405691.1">
    <property type="nucleotide sequence ID" value="NZ_UGYV01000001.1"/>
</dbReference>
<dbReference type="Pfam" id="PF12802">
    <property type="entry name" value="MarR_2"/>
    <property type="match status" value="1"/>
</dbReference>
<dbReference type="InterPro" id="IPR036388">
    <property type="entry name" value="WH-like_DNA-bd_sf"/>
</dbReference>
<protein>
    <submittedName>
        <fullName evidence="5">Uncharacterized HTH-type transcriptional regulator yusO</fullName>
    </submittedName>
</protein>
<dbReference type="Gene3D" id="1.10.10.10">
    <property type="entry name" value="Winged helix-like DNA-binding domain superfamily/Winged helix DNA-binding domain"/>
    <property type="match status" value="1"/>
</dbReference>
<evidence type="ECO:0000256" key="2">
    <source>
        <dbReference type="ARBA" id="ARBA00023125"/>
    </source>
</evidence>
<dbReference type="InterPro" id="IPR000835">
    <property type="entry name" value="HTH_MarR-typ"/>
</dbReference>
<dbReference type="GO" id="GO:0003700">
    <property type="term" value="F:DNA-binding transcription factor activity"/>
    <property type="evidence" value="ECO:0007669"/>
    <property type="project" value="InterPro"/>
</dbReference>
<name>A0A379ZVD0_9GAMM</name>
<dbReference type="PROSITE" id="PS50995">
    <property type="entry name" value="HTH_MARR_2"/>
    <property type="match status" value="1"/>
</dbReference>
<dbReference type="InterPro" id="IPR036390">
    <property type="entry name" value="WH_DNA-bd_sf"/>
</dbReference>
<evidence type="ECO:0000256" key="3">
    <source>
        <dbReference type="ARBA" id="ARBA00023163"/>
    </source>
</evidence>
<dbReference type="SMART" id="SM00347">
    <property type="entry name" value="HTH_MARR"/>
    <property type="match status" value="1"/>
</dbReference>
<dbReference type="PRINTS" id="PR00598">
    <property type="entry name" value="HTHMARR"/>
</dbReference>
<gene>
    <name evidence="5" type="primary">yusO</name>
    <name evidence="5" type="ORF">NCTC10736_01140</name>
</gene>